<organism evidence="3">
    <name type="scientific">Candidatus Electrothrix aestuarii</name>
    <dbReference type="NCBI Taxonomy" id="3062594"/>
    <lineage>
        <taxon>Bacteria</taxon>
        <taxon>Pseudomonadati</taxon>
        <taxon>Thermodesulfobacteriota</taxon>
        <taxon>Desulfobulbia</taxon>
        <taxon>Desulfobulbales</taxon>
        <taxon>Desulfobulbaceae</taxon>
        <taxon>Candidatus Electrothrix</taxon>
    </lineage>
</organism>
<feature type="domain" description="XdhC Rossmann" evidence="2">
    <location>
        <begin position="188"/>
        <end position="328"/>
    </location>
</feature>
<gene>
    <name evidence="3" type="ORF">Q3M24_13775</name>
</gene>
<protein>
    <submittedName>
        <fullName evidence="3">XdhC family protein</fullName>
    </submittedName>
</protein>
<dbReference type="PANTHER" id="PTHR30388">
    <property type="entry name" value="ALDEHYDE OXIDOREDUCTASE MOLYBDENUM COFACTOR ASSEMBLY PROTEIN"/>
    <property type="match status" value="1"/>
</dbReference>
<proteinExistence type="predicted"/>
<dbReference type="AlphaFoldDB" id="A0AAU8LR54"/>
<evidence type="ECO:0000259" key="1">
    <source>
        <dbReference type="Pfam" id="PF02625"/>
    </source>
</evidence>
<dbReference type="EMBL" id="CP159373">
    <property type="protein sequence ID" value="XCN71379.1"/>
    <property type="molecule type" value="Genomic_DNA"/>
</dbReference>
<feature type="domain" description="XdhC- CoxI" evidence="1">
    <location>
        <begin position="14"/>
        <end position="72"/>
    </location>
</feature>
<name>A0AAU8LR54_9BACT</name>
<dbReference type="Pfam" id="PF13478">
    <property type="entry name" value="XdhC_C"/>
    <property type="match status" value="1"/>
</dbReference>
<dbReference type="InterPro" id="IPR027051">
    <property type="entry name" value="XdhC_Rossmann_dom"/>
</dbReference>
<dbReference type="Pfam" id="PF02625">
    <property type="entry name" value="XdhC_CoxI"/>
    <property type="match status" value="1"/>
</dbReference>
<evidence type="ECO:0000313" key="3">
    <source>
        <dbReference type="EMBL" id="XCN71379.1"/>
    </source>
</evidence>
<dbReference type="InterPro" id="IPR003777">
    <property type="entry name" value="XdhC_CoxI"/>
</dbReference>
<dbReference type="Gene3D" id="3.40.50.720">
    <property type="entry name" value="NAD(P)-binding Rossmann-like Domain"/>
    <property type="match status" value="1"/>
</dbReference>
<dbReference type="InterPro" id="IPR052698">
    <property type="entry name" value="MoCofactor_Util/Proc"/>
</dbReference>
<dbReference type="KEGG" id="eaj:Q3M24_13775"/>
<reference evidence="3" key="1">
    <citation type="journal article" date="2024" name="Syst. Appl. Microbiol.">
        <title>First single-strain enrichments of Electrothrix cable bacteria, description of E. aestuarii sp. nov. and E. rattekaaiensis sp. nov., and proposal of a cable bacteria taxonomy following the rules of the SeqCode.</title>
        <authorList>
            <person name="Plum-Jensen L.E."/>
            <person name="Schramm A."/>
            <person name="Marshall I.P.G."/>
        </authorList>
    </citation>
    <scope>NUCLEOTIDE SEQUENCE</scope>
    <source>
        <strain evidence="3">Rat1</strain>
    </source>
</reference>
<sequence>MHKKFSWQAIEQQLRAGVPVMLLLVVSSKGSAPGKPGFVMTVSQDKQLQGSIGGGAVEYELVDYAHKRLKTSTDTGDTGEEILPEFIYRTHENSGGEDDSGMVCGGNQQILLYPLYPLAKGHVSCLEQVRKNLQKGICSWLCFSPAGMTLSPLHPEQPEQQGTVATFRFTSPSDWSFALQIGLADTAYLIGGGHVSLAVSSLLKTLGFRVVILDERQNISTLHANVRADEKIICPFSQVRQHIPKGKQSWVLIMTPSHRYDELVLRQLLKEDLQYLGMLASKTKAAQIFTRLRAEGVQEELLSRVHAPVGMPIHSRTPEEIAVSIAAEFIQIRNSESSVSFHHPGG</sequence>
<reference evidence="3" key="2">
    <citation type="submission" date="2024-06" db="EMBL/GenBank/DDBJ databases">
        <authorList>
            <person name="Plum-Jensen L.E."/>
            <person name="Schramm A."/>
            <person name="Marshall I.P.G."/>
        </authorList>
    </citation>
    <scope>NUCLEOTIDE SEQUENCE</scope>
    <source>
        <strain evidence="3">Rat1</strain>
    </source>
</reference>
<evidence type="ECO:0000259" key="2">
    <source>
        <dbReference type="Pfam" id="PF13478"/>
    </source>
</evidence>
<dbReference type="PANTHER" id="PTHR30388:SF6">
    <property type="entry name" value="XANTHINE DEHYDROGENASE SUBUNIT A-RELATED"/>
    <property type="match status" value="1"/>
</dbReference>
<accession>A0AAU8LR54</accession>